<organism evidence="2 3">
    <name type="scientific">Obba rivulosa</name>
    <dbReference type="NCBI Taxonomy" id="1052685"/>
    <lineage>
        <taxon>Eukaryota</taxon>
        <taxon>Fungi</taxon>
        <taxon>Dikarya</taxon>
        <taxon>Basidiomycota</taxon>
        <taxon>Agaricomycotina</taxon>
        <taxon>Agaricomycetes</taxon>
        <taxon>Polyporales</taxon>
        <taxon>Gelatoporiaceae</taxon>
        <taxon>Obba</taxon>
    </lineage>
</organism>
<evidence type="ECO:0000313" key="2">
    <source>
        <dbReference type="EMBL" id="OCH90323.1"/>
    </source>
</evidence>
<reference evidence="2 3" key="1">
    <citation type="submission" date="2016-07" db="EMBL/GenBank/DDBJ databases">
        <title>Draft genome of the white-rot fungus Obba rivulosa 3A-2.</title>
        <authorList>
            <consortium name="DOE Joint Genome Institute"/>
            <person name="Miettinen O."/>
            <person name="Riley R."/>
            <person name="Acob R."/>
            <person name="Barry K."/>
            <person name="Cullen D."/>
            <person name="De Vries R."/>
            <person name="Hainaut M."/>
            <person name="Hatakka A."/>
            <person name="Henrissat B."/>
            <person name="Hilden K."/>
            <person name="Kuo R."/>
            <person name="Labutti K."/>
            <person name="Lipzen A."/>
            <person name="Makela M.R."/>
            <person name="Sandor L."/>
            <person name="Spatafora J.W."/>
            <person name="Grigoriev I.V."/>
            <person name="Hibbett D.S."/>
        </authorList>
    </citation>
    <scope>NUCLEOTIDE SEQUENCE [LARGE SCALE GENOMIC DNA]</scope>
    <source>
        <strain evidence="2 3">3A-2</strain>
    </source>
</reference>
<evidence type="ECO:0000256" key="1">
    <source>
        <dbReference type="SAM" id="SignalP"/>
    </source>
</evidence>
<dbReference type="Proteomes" id="UP000250043">
    <property type="component" value="Unassembled WGS sequence"/>
</dbReference>
<feature type="chain" id="PRO_5034677635" evidence="1">
    <location>
        <begin position="34"/>
        <end position="198"/>
    </location>
</feature>
<protein>
    <submittedName>
        <fullName evidence="2">Uncharacterized protein</fullName>
    </submittedName>
</protein>
<feature type="signal peptide" evidence="1">
    <location>
        <begin position="1"/>
        <end position="33"/>
    </location>
</feature>
<dbReference type="EMBL" id="KV722406">
    <property type="protein sequence ID" value="OCH90323.1"/>
    <property type="molecule type" value="Genomic_DNA"/>
</dbReference>
<dbReference type="AlphaFoldDB" id="A0A8E2ATZ6"/>
<evidence type="ECO:0000313" key="3">
    <source>
        <dbReference type="Proteomes" id="UP000250043"/>
    </source>
</evidence>
<sequence>MQPAFFRSPRVLRPRTLPLLSLVILSHINHVFPQRPRLPPPCLRFPERPSCPLRPAVHQLFLFHAQFPTLTAASPWLVGAEALSELLHAPAAPPPPPQEKVLYASCQRRCVLLRRQGDTGRTEDHAGNQTFGRRAACAARLAPSARHPPIRLHPPPARDGDGAQGYHTPCFLEADGCLGMNIHTWLNVSLPSARAHAV</sequence>
<keyword evidence="1" id="KW-0732">Signal</keyword>
<keyword evidence="3" id="KW-1185">Reference proteome</keyword>
<name>A0A8E2ATZ6_9APHY</name>
<proteinExistence type="predicted"/>
<gene>
    <name evidence="2" type="ORF">OBBRIDRAFT_604699</name>
</gene>
<accession>A0A8E2ATZ6</accession>